<evidence type="ECO:0000256" key="1">
    <source>
        <dbReference type="ARBA" id="ARBA00022679"/>
    </source>
</evidence>
<keyword evidence="2" id="KW-0418">Kinase</keyword>
<dbReference type="Pfam" id="PF07730">
    <property type="entry name" value="HisKA_3"/>
    <property type="match status" value="1"/>
</dbReference>
<keyword evidence="1" id="KW-0808">Transferase</keyword>
<proteinExistence type="predicted"/>
<dbReference type="Proteomes" id="UP000093366">
    <property type="component" value="Unassembled WGS sequence"/>
</dbReference>
<dbReference type="AlphaFoldDB" id="A0A1C0TIM8"/>
<accession>A0A1C0TIM8</accession>
<dbReference type="GO" id="GO:0000155">
    <property type="term" value="F:phosphorelay sensor kinase activity"/>
    <property type="evidence" value="ECO:0007669"/>
    <property type="project" value="InterPro"/>
</dbReference>
<reference evidence="7" key="1">
    <citation type="submission" date="2016-07" db="EMBL/GenBank/DDBJ databases">
        <authorList>
            <person name="Florea S."/>
            <person name="Webb J.S."/>
            <person name="Jaromczyk J."/>
            <person name="Schardl C.L."/>
        </authorList>
    </citation>
    <scope>NUCLEOTIDE SEQUENCE [LARGE SCALE GENOMIC DNA]</scope>
    <source>
        <strain evidence="7">IPB1</strain>
    </source>
</reference>
<name>A0A1C0TIM8_9GAMM</name>
<dbReference type="GO" id="GO:0016020">
    <property type="term" value="C:membrane"/>
    <property type="evidence" value="ECO:0007669"/>
    <property type="project" value="InterPro"/>
</dbReference>
<feature type="transmembrane region" description="Helical" evidence="4">
    <location>
        <begin position="17"/>
        <end position="35"/>
    </location>
</feature>
<feature type="domain" description="Signal transduction histidine kinase subgroup 3 dimerisation and phosphoacceptor" evidence="5">
    <location>
        <begin position="182"/>
        <end position="247"/>
    </location>
</feature>
<evidence type="ECO:0000313" key="6">
    <source>
        <dbReference type="EMBL" id="OCQ18148.1"/>
    </source>
</evidence>
<feature type="transmembrane region" description="Helical" evidence="4">
    <location>
        <begin position="99"/>
        <end position="123"/>
    </location>
</feature>
<organism evidence="6 7">
    <name type="scientific">Pseudoalteromonas luteoviolacea</name>
    <dbReference type="NCBI Taxonomy" id="43657"/>
    <lineage>
        <taxon>Bacteria</taxon>
        <taxon>Pseudomonadati</taxon>
        <taxon>Pseudomonadota</taxon>
        <taxon>Gammaproteobacteria</taxon>
        <taxon>Alteromonadales</taxon>
        <taxon>Pseudoalteromonadaceae</taxon>
        <taxon>Pseudoalteromonas</taxon>
    </lineage>
</organism>
<evidence type="ECO:0000313" key="7">
    <source>
        <dbReference type="Proteomes" id="UP000093366"/>
    </source>
</evidence>
<evidence type="ECO:0000259" key="5">
    <source>
        <dbReference type="Pfam" id="PF07730"/>
    </source>
</evidence>
<dbReference type="SUPFAM" id="SSF55874">
    <property type="entry name" value="ATPase domain of HSP90 chaperone/DNA topoisomerase II/histidine kinase"/>
    <property type="match status" value="1"/>
</dbReference>
<keyword evidence="3" id="KW-0902">Two-component regulatory system</keyword>
<keyword evidence="4" id="KW-1133">Transmembrane helix</keyword>
<dbReference type="Gene3D" id="1.20.5.1930">
    <property type="match status" value="1"/>
</dbReference>
<feature type="transmembrane region" description="Helical" evidence="4">
    <location>
        <begin position="41"/>
        <end position="59"/>
    </location>
</feature>
<dbReference type="Gene3D" id="3.30.565.10">
    <property type="entry name" value="Histidine kinase-like ATPase, C-terminal domain"/>
    <property type="match status" value="1"/>
</dbReference>
<keyword evidence="4" id="KW-0812">Transmembrane</keyword>
<evidence type="ECO:0000256" key="2">
    <source>
        <dbReference type="ARBA" id="ARBA00022777"/>
    </source>
</evidence>
<dbReference type="PANTHER" id="PTHR24421">
    <property type="entry name" value="NITRATE/NITRITE SENSOR PROTEIN NARX-RELATED"/>
    <property type="match status" value="1"/>
</dbReference>
<dbReference type="PANTHER" id="PTHR24421:SF63">
    <property type="entry name" value="SENSOR HISTIDINE KINASE DESK"/>
    <property type="match status" value="1"/>
</dbReference>
<keyword evidence="4" id="KW-0472">Membrane</keyword>
<gene>
    <name evidence="6" type="ORF">A7985_24985</name>
</gene>
<comment type="caution">
    <text evidence="6">The sequence shown here is derived from an EMBL/GenBank/DDBJ whole genome shotgun (WGS) entry which is preliminary data.</text>
</comment>
<dbReference type="EMBL" id="MAUJ01000021">
    <property type="protein sequence ID" value="OCQ18148.1"/>
    <property type="molecule type" value="Genomic_DNA"/>
</dbReference>
<dbReference type="InterPro" id="IPR050482">
    <property type="entry name" value="Sensor_HK_TwoCompSys"/>
</dbReference>
<feature type="transmembrane region" description="Helical" evidence="4">
    <location>
        <begin position="135"/>
        <end position="156"/>
    </location>
</feature>
<dbReference type="RefSeq" id="WP_065793103.1">
    <property type="nucleotide sequence ID" value="NZ_MAUJ01000021.1"/>
</dbReference>
<sequence length="370" mass="41387">MSSATHTMQLARTGKHFFWNYGPLVFSVFYFFPMIRNYGTYSVSEVVIQFLAYVGFIFCYHKASIKPAKDATNFIALMMLICILMTQETSGTSTLFGYVGYFIGFCFLGTVRWLMLAVLMCAITLVATLHISPNYWPYFIGPAAVISLGLFGFGVVEYKERIHRNESKQSREQIRQLAKIAERERIARDLHDLLGHSLSSISLKSELAGKFIDAGCHDKARHETQEVAELARTALSEVREAVSGMKQLGLRAQLEVMTSRLQDKGVLVEPDIQQVELTPEQESCLCFVAKEAITNVLKHSSADKVSISLGTCEQYHKLTLCDDGEVRKVVWGNGLTGIRSRIEELGGSFTVLTESGLKLVAQLPKKEISR</sequence>
<dbReference type="InterPro" id="IPR036890">
    <property type="entry name" value="HATPase_C_sf"/>
</dbReference>
<protein>
    <recommendedName>
        <fullName evidence="5">Signal transduction histidine kinase subgroup 3 dimerisation and phosphoacceptor domain-containing protein</fullName>
    </recommendedName>
</protein>
<dbReference type="CDD" id="cd16917">
    <property type="entry name" value="HATPase_UhpB-NarQ-NarX-like"/>
    <property type="match status" value="1"/>
</dbReference>
<evidence type="ECO:0000256" key="4">
    <source>
        <dbReference type="SAM" id="Phobius"/>
    </source>
</evidence>
<dbReference type="GO" id="GO:0046983">
    <property type="term" value="F:protein dimerization activity"/>
    <property type="evidence" value="ECO:0007669"/>
    <property type="project" value="InterPro"/>
</dbReference>
<dbReference type="InterPro" id="IPR011712">
    <property type="entry name" value="Sig_transdc_His_kin_sub3_dim/P"/>
</dbReference>
<evidence type="ECO:0000256" key="3">
    <source>
        <dbReference type="ARBA" id="ARBA00023012"/>
    </source>
</evidence>
<dbReference type="OrthoDB" id="9797605at2"/>